<keyword evidence="3" id="KW-0808">Transferase</keyword>
<evidence type="ECO:0000256" key="2">
    <source>
        <dbReference type="ARBA" id="ARBA00022603"/>
    </source>
</evidence>
<dbReference type="SMART" id="SM00967">
    <property type="entry name" value="SpoU_sub_bind"/>
    <property type="match status" value="1"/>
</dbReference>
<feature type="domain" description="RNA 2-O ribose methyltransferase substrate binding" evidence="4">
    <location>
        <begin position="31"/>
        <end position="106"/>
    </location>
</feature>
<keyword evidence="2 5" id="KW-0489">Methyltransferase</keyword>
<evidence type="ECO:0000256" key="1">
    <source>
        <dbReference type="ARBA" id="ARBA00007228"/>
    </source>
</evidence>
<dbReference type="InterPro" id="IPR029064">
    <property type="entry name" value="Ribosomal_eL30-like_sf"/>
</dbReference>
<comment type="caution">
    <text evidence="5">The sequence shown here is derived from an EMBL/GenBank/DDBJ whole genome shotgun (WGS) entry which is preliminary data.</text>
</comment>
<dbReference type="GO" id="GO:0005737">
    <property type="term" value="C:cytoplasm"/>
    <property type="evidence" value="ECO:0007669"/>
    <property type="project" value="UniProtKB-ARBA"/>
</dbReference>
<evidence type="ECO:0000256" key="3">
    <source>
        <dbReference type="ARBA" id="ARBA00022679"/>
    </source>
</evidence>
<dbReference type="PANTHER" id="PTHR43191:SF2">
    <property type="entry name" value="RRNA METHYLTRANSFERASE 3, MITOCHONDRIAL"/>
    <property type="match status" value="1"/>
</dbReference>
<dbReference type="InterPro" id="IPR001537">
    <property type="entry name" value="SpoU_MeTrfase"/>
</dbReference>
<proteinExistence type="inferred from homology"/>
<dbReference type="SUPFAM" id="SSF75217">
    <property type="entry name" value="alpha/beta knot"/>
    <property type="match status" value="1"/>
</dbReference>
<dbReference type="PANTHER" id="PTHR43191">
    <property type="entry name" value="RRNA METHYLTRANSFERASE 3"/>
    <property type="match status" value="1"/>
</dbReference>
<dbReference type="InterPro" id="IPR051259">
    <property type="entry name" value="rRNA_Methyltransferase"/>
</dbReference>
<dbReference type="Pfam" id="PF00588">
    <property type="entry name" value="SpoU_methylase"/>
    <property type="match status" value="1"/>
</dbReference>
<comment type="similarity">
    <text evidence="1">Belongs to the class IV-like SAM-binding methyltransferase superfamily. RNA methyltransferase TrmH family.</text>
</comment>
<organism evidence="5 6">
    <name type="scientific">Candidatus Merdicola faecigallinarum</name>
    <dbReference type="NCBI Taxonomy" id="2840862"/>
    <lineage>
        <taxon>Bacteria</taxon>
        <taxon>Bacillati</taxon>
        <taxon>Bacillota</taxon>
        <taxon>Clostridia</taxon>
        <taxon>Candidatus Merdicola</taxon>
    </lineage>
</organism>
<reference evidence="5" key="1">
    <citation type="submission" date="2020-10" db="EMBL/GenBank/DDBJ databases">
        <authorList>
            <person name="Gilroy R."/>
        </authorList>
    </citation>
    <scope>NUCLEOTIDE SEQUENCE</scope>
    <source>
        <strain evidence="5">CHK195-15760</strain>
    </source>
</reference>
<dbReference type="Proteomes" id="UP000824093">
    <property type="component" value="Unassembled WGS sequence"/>
</dbReference>
<dbReference type="Gene3D" id="3.30.1330.30">
    <property type="match status" value="1"/>
</dbReference>
<dbReference type="GO" id="GO:0006396">
    <property type="term" value="P:RNA processing"/>
    <property type="evidence" value="ECO:0007669"/>
    <property type="project" value="InterPro"/>
</dbReference>
<sequence>MQIITSKENETIKAIKKLKDKKYRDLQNEYIVEGIKMIEEAVAENANIHKIVICEECVKDGVIRQKLLYTIAKYDVIYVTKKVFESITDVSNPQGILAVIEKKNEKQEIGKKDDLIVVLDGLQDPGNLGTILRTLDSANLKHIILSKDTADPYNPKVVRSTMGAIYRINMIVSEDIKETIRELHKNGYTILATSLQTNKSIYDVSYQKKAIIIGNEAKGVSKELLE</sequence>
<dbReference type="EMBL" id="DVNH01000001">
    <property type="protein sequence ID" value="HIU51021.1"/>
    <property type="molecule type" value="Genomic_DNA"/>
</dbReference>
<dbReference type="InterPro" id="IPR029026">
    <property type="entry name" value="tRNA_m1G_MTases_N"/>
</dbReference>
<protein>
    <submittedName>
        <fullName evidence="5">RNA methyltransferase</fullName>
    </submittedName>
</protein>
<dbReference type="GO" id="GO:0032259">
    <property type="term" value="P:methylation"/>
    <property type="evidence" value="ECO:0007669"/>
    <property type="project" value="UniProtKB-KW"/>
</dbReference>
<evidence type="ECO:0000313" key="6">
    <source>
        <dbReference type="Proteomes" id="UP000824093"/>
    </source>
</evidence>
<dbReference type="Pfam" id="PF22435">
    <property type="entry name" value="MRM3-like_sub_bind"/>
    <property type="match status" value="1"/>
</dbReference>
<reference evidence="5" key="2">
    <citation type="journal article" date="2021" name="PeerJ">
        <title>Extensive microbial diversity within the chicken gut microbiome revealed by metagenomics and culture.</title>
        <authorList>
            <person name="Gilroy R."/>
            <person name="Ravi A."/>
            <person name="Getino M."/>
            <person name="Pursley I."/>
            <person name="Horton D.L."/>
            <person name="Alikhan N.F."/>
            <person name="Baker D."/>
            <person name="Gharbi K."/>
            <person name="Hall N."/>
            <person name="Watson M."/>
            <person name="Adriaenssens E.M."/>
            <person name="Foster-Nyarko E."/>
            <person name="Jarju S."/>
            <person name="Secka A."/>
            <person name="Antonio M."/>
            <person name="Oren A."/>
            <person name="Chaudhuri R.R."/>
            <person name="La Ragione R."/>
            <person name="Hildebrand F."/>
            <person name="Pallen M.J."/>
        </authorList>
    </citation>
    <scope>NUCLEOTIDE SEQUENCE</scope>
    <source>
        <strain evidence="5">CHK195-15760</strain>
    </source>
</reference>
<gene>
    <name evidence="5" type="ORF">IAB70_00075</name>
</gene>
<dbReference type="CDD" id="cd18095">
    <property type="entry name" value="SpoU-like_rRNA-MTase"/>
    <property type="match status" value="1"/>
</dbReference>
<dbReference type="GO" id="GO:0003723">
    <property type="term" value="F:RNA binding"/>
    <property type="evidence" value="ECO:0007669"/>
    <property type="project" value="InterPro"/>
</dbReference>
<dbReference type="AlphaFoldDB" id="A0A9D1S8N3"/>
<accession>A0A9D1S8N3</accession>
<evidence type="ECO:0000313" key="5">
    <source>
        <dbReference type="EMBL" id="HIU51021.1"/>
    </source>
</evidence>
<evidence type="ECO:0000259" key="4">
    <source>
        <dbReference type="SMART" id="SM00967"/>
    </source>
</evidence>
<dbReference type="InterPro" id="IPR053888">
    <property type="entry name" value="MRM3-like_sub_bind"/>
</dbReference>
<dbReference type="GO" id="GO:0008173">
    <property type="term" value="F:RNA methyltransferase activity"/>
    <property type="evidence" value="ECO:0007669"/>
    <property type="project" value="InterPro"/>
</dbReference>
<name>A0A9D1S8N3_9FIRM</name>
<dbReference type="Gene3D" id="3.40.1280.10">
    <property type="match status" value="1"/>
</dbReference>
<dbReference type="SUPFAM" id="SSF55315">
    <property type="entry name" value="L30e-like"/>
    <property type="match status" value="1"/>
</dbReference>
<feature type="non-terminal residue" evidence="5">
    <location>
        <position position="226"/>
    </location>
</feature>
<dbReference type="InterPro" id="IPR013123">
    <property type="entry name" value="SpoU_subst-bd"/>
</dbReference>
<dbReference type="InterPro" id="IPR029028">
    <property type="entry name" value="Alpha/beta_knot_MTases"/>
</dbReference>